<feature type="transmembrane region" description="Helical" evidence="1">
    <location>
        <begin position="22"/>
        <end position="42"/>
    </location>
</feature>
<dbReference type="EMBL" id="CAEZUW010000013">
    <property type="protein sequence ID" value="CAB4606628.1"/>
    <property type="molecule type" value="Genomic_DNA"/>
</dbReference>
<keyword evidence="1" id="KW-0472">Membrane</keyword>
<sequence length="60" mass="6883">MSFLANATEEHGEHAVTLLDTMPYFLVAMGVFLLLAWVTWSYRDVANRHDHKSKDSKGHH</sequence>
<evidence type="ECO:0000256" key="1">
    <source>
        <dbReference type="SAM" id="Phobius"/>
    </source>
</evidence>
<protein>
    <submittedName>
        <fullName evidence="2">Unannotated protein</fullName>
    </submittedName>
</protein>
<organism evidence="2">
    <name type="scientific">freshwater metagenome</name>
    <dbReference type="NCBI Taxonomy" id="449393"/>
    <lineage>
        <taxon>unclassified sequences</taxon>
        <taxon>metagenomes</taxon>
        <taxon>ecological metagenomes</taxon>
    </lineage>
</organism>
<gene>
    <name evidence="2" type="ORF">UFOPK1410_00250</name>
    <name evidence="3" type="ORF">UFOPK1855_00158</name>
</gene>
<evidence type="ECO:0000313" key="2">
    <source>
        <dbReference type="EMBL" id="CAB4533093.1"/>
    </source>
</evidence>
<dbReference type="AlphaFoldDB" id="A0A6J6B444"/>
<accession>A0A6J6B444</accession>
<evidence type="ECO:0000313" key="3">
    <source>
        <dbReference type="EMBL" id="CAB4606628.1"/>
    </source>
</evidence>
<keyword evidence="1" id="KW-0812">Transmembrane</keyword>
<dbReference type="EMBL" id="CAEZSH010000016">
    <property type="protein sequence ID" value="CAB4533093.1"/>
    <property type="molecule type" value="Genomic_DNA"/>
</dbReference>
<proteinExistence type="predicted"/>
<reference evidence="2" key="1">
    <citation type="submission" date="2020-05" db="EMBL/GenBank/DDBJ databases">
        <authorList>
            <person name="Chiriac C."/>
            <person name="Salcher M."/>
            <person name="Ghai R."/>
            <person name="Kavagutti S V."/>
        </authorList>
    </citation>
    <scope>NUCLEOTIDE SEQUENCE</scope>
</reference>
<keyword evidence="1" id="KW-1133">Transmembrane helix</keyword>
<name>A0A6J6B444_9ZZZZ</name>